<reference evidence="2" key="1">
    <citation type="submission" date="2015-08" db="EMBL/GenBank/DDBJ databases">
        <title>Complete Genome Sequence of Azospirillum thiophilum BV-S.</title>
        <authorList>
            <person name="Fomenkov A."/>
            <person name="Vincze T."/>
            <person name="Grabovich M."/>
            <person name="Dubinina G."/>
            <person name="Orlova M."/>
            <person name="Belousova E."/>
            <person name="Roberts R.J."/>
        </authorList>
    </citation>
    <scope>NUCLEOTIDE SEQUENCE [LARGE SCALE GENOMIC DNA]</scope>
    <source>
        <strain evidence="2">BV-S</strain>
    </source>
</reference>
<organism evidence="1 2">
    <name type="scientific">Azospirillum thiophilum</name>
    <dbReference type="NCBI Taxonomy" id="528244"/>
    <lineage>
        <taxon>Bacteria</taxon>
        <taxon>Pseudomonadati</taxon>
        <taxon>Pseudomonadota</taxon>
        <taxon>Alphaproteobacteria</taxon>
        <taxon>Rhodospirillales</taxon>
        <taxon>Azospirillaceae</taxon>
        <taxon>Azospirillum</taxon>
    </lineage>
</organism>
<gene>
    <name evidence="1" type="ORF">AL072_06375</name>
</gene>
<dbReference type="AlphaFoldDB" id="A0AAC8VW25"/>
<evidence type="ECO:0000313" key="1">
    <source>
        <dbReference type="EMBL" id="ALG70594.1"/>
    </source>
</evidence>
<dbReference type="Proteomes" id="UP000069935">
    <property type="component" value="Chromosome 1"/>
</dbReference>
<accession>A0AAC8VW25</accession>
<dbReference type="EMBL" id="CP012401">
    <property type="protein sequence ID" value="ALG70594.1"/>
    <property type="molecule type" value="Genomic_DNA"/>
</dbReference>
<protein>
    <submittedName>
        <fullName evidence="1">Uncharacterized protein</fullName>
    </submittedName>
</protein>
<evidence type="ECO:0000313" key="2">
    <source>
        <dbReference type="Proteomes" id="UP000069935"/>
    </source>
</evidence>
<dbReference type="KEGG" id="ati:AL072_06375"/>
<keyword evidence="2" id="KW-1185">Reference proteome</keyword>
<proteinExistence type="predicted"/>
<name>A0AAC8VW25_9PROT</name>
<reference evidence="1 2" key="2">
    <citation type="journal article" date="2016" name="Genome Announc.">
        <title>Complete Genome Sequence of a Strain of Azospirillum thiophilum Isolated from a Sulfide Spring.</title>
        <authorList>
            <person name="Fomenkov A."/>
            <person name="Vincze T."/>
            <person name="Grabovich M."/>
            <person name="Anton B.P."/>
            <person name="Dubinina G."/>
            <person name="Orlova M."/>
            <person name="Belousova E."/>
            <person name="Roberts R.J."/>
        </authorList>
    </citation>
    <scope>NUCLEOTIDE SEQUENCE [LARGE SCALE GENOMIC DNA]</scope>
    <source>
        <strain evidence="1 2">BV-S</strain>
    </source>
</reference>
<sequence>MDGTIGATVGGSRHKLAHLVAEVVAGEAARIVEANGLVLLDVGQVAGDPLPTAPAAGSRHHGAGFFAAFLAVRFRDSATSTKVGWIARRSANAASASA</sequence>